<dbReference type="PANTHER" id="PTHR24416:SF617">
    <property type="entry name" value="RET ONCOGENE, ISOFORM A"/>
    <property type="match status" value="1"/>
</dbReference>
<comment type="catalytic activity">
    <reaction evidence="2">
        <text>L-tyrosyl-[protein] + ATP = O-phospho-L-tyrosyl-[protein] + ADP + H(+)</text>
        <dbReference type="Rhea" id="RHEA:10596"/>
        <dbReference type="Rhea" id="RHEA-COMP:10136"/>
        <dbReference type="Rhea" id="RHEA-COMP:20101"/>
        <dbReference type="ChEBI" id="CHEBI:15378"/>
        <dbReference type="ChEBI" id="CHEBI:30616"/>
        <dbReference type="ChEBI" id="CHEBI:46858"/>
        <dbReference type="ChEBI" id="CHEBI:61978"/>
        <dbReference type="ChEBI" id="CHEBI:456216"/>
        <dbReference type="EC" id="2.7.10.1"/>
    </reaction>
</comment>
<dbReference type="FunFam" id="1.10.510.10:FF:000462">
    <property type="entry name" value="Receptor tyrosine kinase"/>
    <property type="match status" value="1"/>
</dbReference>
<dbReference type="OrthoDB" id="3256376at2759"/>
<feature type="region of interest" description="Disordered" evidence="4">
    <location>
        <begin position="619"/>
        <end position="643"/>
    </location>
</feature>
<evidence type="ECO:0000256" key="2">
    <source>
        <dbReference type="ARBA" id="ARBA00051243"/>
    </source>
</evidence>
<dbReference type="Gene3D" id="1.10.510.10">
    <property type="entry name" value="Transferase(Phosphotransferase) domain 1"/>
    <property type="match status" value="1"/>
</dbReference>
<organism evidence="8 9">
    <name type="scientific">Callosobruchus maculatus</name>
    <name type="common">Southern cowpea weevil</name>
    <name type="synonym">Pulse bruchid</name>
    <dbReference type="NCBI Taxonomy" id="64391"/>
    <lineage>
        <taxon>Eukaryota</taxon>
        <taxon>Metazoa</taxon>
        <taxon>Ecdysozoa</taxon>
        <taxon>Arthropoda</taxon>
        <taxon>Hexapoda</taxon>
        <taxon>Insecta</taxon>
        <taxon>Pterygota</taxon>
        <taxon>Neoptera</taxon>
        <taxon>Endopterygota</taxon>
        <taxon>Coleoptera</taxon>
        <taxon>Polyphaga</taxon>
        <taxon>Cucujiformia</taxon>
        <taxon>Chrysomeloidea</taxon>
        <taxon>Chrysomelidae</taxon>
        <taxon>Bruchinae</taxon>
        <taxon>Bruchini</taxon>
        <taxon>Callosobruchus</taxon>
    </lineage>
</organism>
<keyword evidence="3" id="KW-0547">Nucleotide-binding</keyword>
<dbReference type="PROSITE" id="PS00109">
    <property type="entry name" value="PROTEIN_KINASE_TYR"/>
    <property type="match status" value="1"/>
</dbReference>
<comment type="subcellular location">
    <subcellularLocation>
        <location evidence="1">Membrane</location>
        <topology evidence="1">Single-pass membrane protein</topology>
    </subcellularLocation>
</comment>
<dbReference type="AlphaFoldDB" id="A0A653C2Q8"/>
<dbReference type="InterPro" id="IPR000719">
    <property type="entry name" value="Prot_kinase_dom"/>
</dbReference>
<keyword evidence="9" id="KW-1185">Reference proteome</keyword>
<evidence type="ECO:0000313" key="8">
    <source>
        <dbReference type="EMBL" id="VEN42144.1"/>
    </source>
</evidence>
<feature type="transmembrane region" description="Helical" evidence="5">
    <location>
        <begin position="671"/>
        <end position="692"/>
    </location>
</feature>
<reference evidence="8 9" key="1">
    <citation type="submission" date="2019-01" db="EMBL/GenBank/DDBJ databases">
        <authorList>
            <person name="Sayadi A."/>
        </authorList>
    </citation>
    <scope>NUCLEOTIDE SEQUENCE [LARGE SCALE GENOMIC DNA]</scope>
</reference>
<evidence type="ECO:0000256" key="6">
    <source>
        <dbReference type="SAM" id="SignalP"/>
    </source>
</evidence>
<keyword evidence="6" id="KW-0732">Signal</keyword>
<dbReference type="InterPro" id="IPR011009">
    <property type="entry name" value="Kinase-like_dom_sf"/>
</dbReference>
<dbReference type="FunFam" id="3.30.200.20:FF:000690">
    <property type="entry name" value="Receptor tyrosine kinase"/>
    <property type="match status" value="1"/>
</dbReference>
<evidence type="ECO:0000259" key="7">
    <source>
        <dbReference type="PROSITE" id="PS50011"/>
    </source>
</evidence>
<feature type="signal peptide" evidence="6">
    <location>
        <begin position="1"/>
        <end position="27"/>
    </location>
</feature>
<protein>
    <recommendedName>
        <fullName evidence="7">Protein kinase domain-containing protein</fullName>
    </recommendedName>
</protein>
<evidence type="ECO:0000256" key="1">
    <source>
        <dbReference type="ARBA" id="ARBA00004167"/>
    </source>
</evidence>
<evidence type="ECO:0000313" key="9">
    <source>
        <dbReference type="Proteomes" id="UP000410492"/>
    </source>
</evidence>
<dbReference type="Pfam" id="PF07714">
    <property type="entry name" value="PK_Tyr_Ser-Thr"/>
    <property type="match status" value="1"/>
</dbReference>
<accession>A0A653C2Q8</accession>
<keyword evidence="5" id="KW-0472">Membrane</keyword>
<dbReference type="Gene3D" id="3.30.200.20">
    <property type="entry name" value="Phosphorylase Kinase, domain 1"/>
    <property type="match status" value="1"/>
</dbReference>
<feature type="domain" description="Protein kinase" evidence="7">
    <location>
        <begin position="764"/>
        <end position="1046"/>
    </location>
</feature>
<gene>
    <name evidence="8" type="ORF">CALMAC_LOCUS5737</name>
</gene>
<feature type="chain" id="PRO_5024799726" description="Protein kinase domain-containing protein" evidence="6">
    <location>
        <begin position="28"/>
        <end position="1149"/>
    </location>
</feature>
<feature type="compositionally biased region" description="Polar residues" evidence="4">
    <location>
        <begin position="633"/>
        <end position="643"/>
    </location>
</feature>
<keyword evidence="5" id="KW-0812">Transmembrane</keyword>
<proteinExistence type="predicted"/>
<dbReference type="GO" id="GO:0043235">
    <property type="term" value="C:receptor complex"/>
    <property type="evidence" value="ECO:0007669"/>
    <property type="project" value="TreeGrafter"/>
</dbReference>
<sequence length="1149" mass="129663">MKPSRLQSNSRMWPVGVLLLQLYLVHGLRFTMTNVNMTLPGSTARAPLPRPTQPIVRLRTTKDGETGAGLRFSMNGSRGLLQVDPLRGEVYPSPTFYGRSVKESGSTSATVYVEDIATTLRDSTRLHLNVFPIDSKDCSKIVEDVCFWTDAKYQIEEDVRRDMVLGSLSSPYLMELCSAFKITYTVADDNFYLIPPTSKEKAWSLGLRALKDKHRGKTHPSAEITCSIEDIGGKLNGSTWVIKRHIDVTVLDVNNSPPKPQYPELNIRMPRMDFKKGQEIPLLSVMFTDEDSIGVNNYLASISGGPRKFLQPICSSYQKRNKTAIRCKLKFTEDKVFPSGKYSFSMQLNDTTFRGEGTSQAAQIPIHLLFPEPQPLTVMASRMLILYPKPLVKIFRTAAPFARVTQPERAAASDCKHFRMTETKNGTKGQIFNITEEMGIVYVEDYKKLRNPRLEFISLNISWSRKGVVEFDEIQVRIINEPNQTCGNVSRFQAYVESYCAQYETANECLKADACALATGGSSSVERRRGPERCMWRGDRFAQNITHIYSTCTPDTESCPDGYCDPLEELHEMICPQDCTTNALLPLKINPKTGRGIDEASGAVICHRIGGCTSIKKFDSDKGTSRKSKTHSTDSSIVNSLDQSNSSKQVRNITSGRALEYQIAKCGTFCIIGTGAGIFILGSFITFIVVCWRSTRSKKMERDKYGDDSQEMTAPLSVSVHENIRNEPLTVNFQMFNPCFEDRAREIIKKYAPDAKWEFPRDQLVIEQTLGEGEFGRVLRAKAFNIGGLQGYTTVAVKTLKEDARDAELNDLLSEYQLLKEISHPNVISLLGVCTSTGGPVYLIIEYAEYGSLRNYLRRSRKLLGDSLDEAEVHYDEPKQRNVTPKDLLSFGWQICNGMAYLSDIKLVHRDLAARNVLLAENKICKISDFGLTRDVYEDNAYLKRSKGRVPVKWMAPESLADHIYTSKSDVWSFGILVWELVTLGATPYPGIAVQNLFHLLKQGYRMERPDNCSPALYEIMKSCWHLDPEQRPGFHELLRRWEKLLEDKTVYVNLSSNAIHNRGYFLSPFEEKEDNSNEEDMGINSLNYLSRSESYEKCGEVGKSLDDQSEEEQTTICTMQGYETPVKVPKKAVPQNEGPEEYTDMNGK</sequence>
<keyword evidence="3" id="KW-0067">ATP-binding</keyword>
<dbReference type="InterPro" id="IPR050122">
    <property type="entry name" value="RTK"/>
</dbReference>
<dbReference type="PANTHER" id="PTHR24416">
    <property type="entry name" value="TYROSINE-PROTEIN KINASE RECEPTOR"/>
    <property type="match status" value="1"/>
</dbReference>
<dbReference type="PROSITE" id="PS00107">
    <property type="entry name" value="PROTEIN_KINASE_ATP"/>
    <property type="match status" value="1"/>
</dbReference>
<dbReference type="InterPro" id="IPR008266">
    <property type="entry name" value="Tyr_kinase_AS"/>
</dbReference>
<name>A0A653C2Q8_CALMS</name>
<keyword evidence="5" id="KW-1133">Transmembrane helix</keyword>
<dbReference type="Proteomes" id="UP000410492">
    <property type="component" value="Unassembled WGS sequence"/>
</dbReference>
<dbReference type="InterPro" id="IPR055162">
    <property type="entry name" value="RET_CRD"/>
</dbReference>
<dbReference type="GO" id="GO:0007169">
    <property type="term" value="P:cell surface receptor protein tyrosine kinase signaling pathway"/>
    <property type="evidence" value="ECO:0007669"/>
    <property type="project" value="TreeGrafter"/>
</dbReference>
<dbReference type="SMART" id="SM00219">
    <property type="entry name" value="TyrKc"/>
    <property type="match status" value="1"/>
</dbReference>
<dbReference type="GO" id="GO:0005524">
    <property type="term" value="F:ATP binding"/>
    <property type="evidence" value="ECO:0007669"/>
    <property type="project" value="UniProtKB-UniRule"/>
</dbReference>
<feature type="binding site" evidence="3">
    <location>
        <position position="798"/>
    </location>
    <ligand>
        <name>ATP</name>
        <dbReference type="ChEBI" id="CHEBI:30616"/>
    </ligand>
</feature>
<dbReference type="Pfam" id="PF22540">
    <property type="entry name" value="RET_CRD"/>
    <property type="match status" value="1"/>
</dbReference>
<dbReference type="InterPro" id="IPR001245">
    <property type="entry name" value="Ser-Thr/Tyr_kinase_cat_dom"/>
</dbReference>
<evidence type="ECO:0000256" key="3">
    <source>
        <dbReference type="PROSITE-ProRule" id="PRU10141"/>
    </source>
</evidence>
<dbReference type="InterPro" id="IPR017441">
    <property type="entry name" value="Protein_kinase_ATP_BS"/>
</dbReference>
<dbReference type="InterPro" id="IPR020635">
    <property type="entry name" value="Tyr_kinase_cat_dom"/>
</dbReference>
<dbReference type="PRINTS" id="PR00109">
    <property type="entry name" value="TYRKINASE"/>
</dbReference>
<dbReference type="SUPFAM" id="SSF56112">
    <property type="entry name" value="Protein kinase-like (PK-like)"/>
    <property type="match status" value="1"/>
</dbReference>
<dbReference type="PROSITE" id="PS50011">
    <property type="entry name" value="PROTEIN_KINASE_DOM"/>
    <property type="match status" value="1"/>
</dbReference>
<evidence type="ECO:0000256" key="5">
    <source>
        <dbReference type="SAM" id="Phobius"/>
    </source>
</evidence>
<evidence type="ECO:0000256" key="4">
    <source>
        <dbReference type="SAM" id="MobiDB-lite"/>
    </source>
</evidence>
<dbReference type="EMBL" id="CAACVG010006851">
    <property type="protein sequence ID" value="VEN42144.1"/>
    <property type="molecule type" value="Genomic_DNA"/>
</dbReference>
<dbReference type="GO" id="GO:0005886">
    <property type="term" value="C:plasma membrane"/>
    <property type="evidence" value="ECO:0007669"/>
    <property type="project" value="TreeGrafter"/>
</dbReference>
<dbReference type="GO" id="GO:0004714">
    <property type="term" value="F:transmembrane receptor protein tyrosine kinase activity"/>
    <property type="evidence" value="ECO:0007669"/>
    <property type="project" value="UniProtKB-EC"/>
</dbReference>